<sequence>MLDLGHRPACRQAGIIGIVMKRSAFHEWMGRIGLAAALLLVLVPTAGRVIHASMAGGAGHAANAALHGAAQAGRADHDAGHARHGGQGGDVRPAIGDPDCDYCPLLASMATSAGVAFAVAHVPPAIAPVAGRREFRQRWRHPNGLGSRGPPRRD</sequence>
<dbReference type="Pfam" id="PF11162">
    <property type="entry name" value="DUF2946"/>
    <property type="match status" value="1"/>
</dbReference>
<gene>
    <name evidence="2" type="ORF">GCM10011394_19350</name>
</gene>
<evidence type="ECO:0000256" key="1">
    <source>
        <dbReference type="SAM" id="MobiDB-lite"/>
    </source>
</evidence>
<dbReference type="EMBL" id="BMME01000001">
    <property type="protein sequence ID" value="GGK10028.1"/>
    <property type="molecule type" value="Genomic_DNA"/>
</dbReference>
<keyword evidence="3" id="KW-1185">Reference proteome</keyword>
<evidence type="ECO:0008006" key="4">
    <source>
        <dbReference type="Google" id="ProtNLM"/>
    </source>
</evidence>
<organism evidence="2 3">
    <name type="scientific">Luteimonas terricola</name>
    <dbReference type="NCBI Taxonomy" id="645597"/>
    <lineage>
        <taxon>Bacteria</taxon>
        <taxon>Pseudomonadati</taxon>
        <taxon>Pseudomonadota</taxon>
        <taxon>Gammaproteobacteria</taxon>
        <taxon>Lysobacterales</taxon>
        <taxon>Lysobacteraceae</taxon>
        <taxon>Luteimonas</taxon>
    </lineage>
</organism>
<reference evidence="3" key="1">
    <citation type="journal article" date="2019" name="Int. J. Syst. Evol. Microbiol.">
        <title>The Global Catalogue of Microorganisms (GCM) 10K type strain sequencing project: providing services to taxonomists for standard genome sequencing and annotation.</title>
        <authorList>
            <consortium name="The Broad Institute Genomics Platform"/>
            <consortium name="The Broad Institute Genome Sequencing Center for Infectious Disease"/>
            <person name="Wu L."/>
            <person name="Ma J."/>
        </authorList>
    </citation>
    <scope>NUCLEOTIDE SEQUENCE [LARGE SCALE GENOMIC DNA]</scope>
    <source>
        <strain evidence="3">CGMCC 1.8985</strain>
    </source>
</reference>
<comment type="caution">
    <text evidence="2">The sequence shown here is derived from an EMBL/GenBank/DDBJ whole genome shotgun (WGS) entry which is preliminary data.</text>
</comment>
<dbReference type="InterPro" id="IPR021333">
    <property type="entry name" value="DUF2946"/>
</dbReference>
<evidence type="ECO:0000313" key="2">
    <source>
        <dbReference type="EMBL" id="GGK10028.1"/>
    </source>
</evidence>
<proteinExistence type="predicted"/>
<name>A0ABQ2EIW0_9GAMM</name>
<protein>
    <recommendedName>
        <fullName evidence="4">DUF2946 domain-containing protein</fullName>
    </recommendedName>
</protein>
<feature type="region of interest" description="Disordered" evidence="1">
    <location>
        <begin position="72"/>
        <end position="93"/>
    </location>
</feature>
<evidence type="ECO:0000313" key="3">
    <source>
        <dbReference type="Proteomes" id="UP000599009"/>
    </source>
</evidence>
<accession>A0ABQ2EIW0</accession>
<dbReference type="Proteomes" id="UP000599009">
    <property type="component" value="Unassembled WGS sequence"/>
</dbReference>